<feature type="region of interest" description="Disordered" evidence="3">
    <location>
        <begin position="1"/>
        <end position="38"/>
    </location>
</feature>
<gene>
    <name evidence="4" type="ORF">PEV8663_00156</name>
</gene>
<feature type="compositionally biased region" description="Polar residues" evidence="3">
    <location>
        <begin position="1"/>
        <end position="23"/>
    </location>
</feature>
<keyword evidence="5" id="KW-1185">Reference proteome</keyword>
<evidence type="ECO:0000313" key="4">
    <source>
        <dbReference type="EMBL" id="SMX33013.1"/>
    </source>
</evidence>
<dbReference type="Proteomes" id="UP000220836">
    <property type="component" value="Unassembled WGS sequence"/>
</dbReference>
<keyword evidence="2 4" id="KW-0238">DNA-binding</keyword>
<evidence type="ECO:0000256" key="3">
    <source>
        <dbReference type="SAM" id="MobiDB-lite"/>
    </source>
</evidence>
<dbReference type="GO" id="GO:0003677">
    <property type="term" value="F:DNA binding"/>
    <property type="evidence" value="ECO:0007669"/>
    <property type="project" value="UniProtKB-KW"/>
</dbReference>
<dbReference type="GO" id="GO:0030527">
    <property type="term" value="F:structural constituent of chromatin"/>
    <property type="evidence" value="ECO:0007669"/>
    <property type="project" value="InterPro"/>
</dbReference>
<dbReference type="Gene3D" id="4.10.520.10">
    <property type="entry name" value="IHF-like DNA-binding proteins"/>
    <property type="match status" value="1"/>
</dbReference>
<evidence type="ECO:0000256" key="1">
    <source>
        <dbReference type="ARBA" id="ARBA00010529"/>
    </source>
</evidence>
<organism evidence="4 5">
    <name type="scientific">Pelagimonas varians</name>
    <dbReference type="NCBI Taxonomy" id="696760"/>
    <lineage>
        <taxon>Bacteria</taxon>
        <taxon>Pseudomonadati</taxon>
        <taxon>Pseudomonadota</taxon>
        <taxon>Alphaproteobacteria</taxon>
        <taxon>Rhodobacterales</taxon>
        <taxon>Roseobacteraceae</taxon>
        <taxon>Pelagimonas</taxon>
    </lineage>
</organism>
<sequence>MQNTRTFTGTGANTMAITSTGMSQHDDASETKSFASKPAGGAIGEQAAVDTLLHAPSADLPLSPHEAMKKKELIDLAVERSGLKKRDVKPAVEAVLAVLGEALAEGRDINMRPMGKIKVTRMKKVRNGQVIGARIRQPEEVDISSRRPLAQSVEDR</sequence>
<reference evidence="4 5" key="1">
    <citation type="submission" date="2017-05" db="EMBL/GenBank/DDBJ databases">
        <authorList>
            <person name="Song R."/>
            <person name="Chenine A.L."/>
            <person name="Ruprecht R.M."/>
        </authorList>
    </citation>
    <scope>NUCLEOTIDE SEQUENCE [LARGE SCALE GENOMIC DNA]</scope>
    <source>
        <strain evidence="4 5">CECT 8663</strain>
    </source>
</reference>
<dbReference type="InterPro" id="IPR010992">
    <property type="entry name" value="IHF-like_DNA-bd_dom_sf"/>
</dbReference>
<dbReference type="AlphaFoldDB" id="A0A238JRB9"/>
<proteinExistence type="inferred from homology"/>
<evidence type="ECO:0000313" key="5">
    <source>
        <dbReference type="Proteomes" id="UP000220836"/>
    </source>
</evidence>
<name>A0A238JRB9_9RHOB</name>
<comment type="similarity">
    <text evidence="1">Belongs to the bacterial histone-like protein family.</text>
</comment>
<dbReference type="InterPro" id="IPR000119">
    <property type="entry name" value="Hist_DNA-bd"/>
</dbReference>
<protein>
    <submittedName>
        <fullName evidence="4">DNA-binding protein HU</fullName>
    </submittedName>
</protein>
<dbReference type="EMBL" id="FXYH01000001">
    <property type="protein sequence ID" value="SMX33013.1"/>
    <property type="molecule type" value="Genomic_DNA"/>
</dbReference>
<evidence type="ECO:0000256" key="2">
    <source>
        <dbReference type="ARBA" id="ARBA00023125"/>
    </source>
</evidence>
<dbReference type="Pfam" id="PF00216">
    <property type="entry name" value="Bac_DNA_binding"/>
    <property type="match status" value="1"/>
</dbReference>
<accession>A0A238JRB9</accession>
<dbReference type="SUPFAM" id="SSF47729">
    <property type="entry name" value="IHF-like DNA-binding proteins"/>
    <property type="match status" value="1"/>
</dbReference>